<dbReference type="Proteomes" id="UP001151760">
    <property type="component" value="Unassembled WGS sequence"/>
</dbReference>
<dbReference type="EMBL" id="BQNB010013062">
    <property type="protein sequence ID" value="GJT11354.1"/>
    <property type="molecule type" value="Genomic_DNA"/>
</dbReference>
<gene>
    <name evidence="1" type="ORF">Tco_0858396</name>
</gene>
<comment type="caution">
    <text evidence="1">The sequence shown here is derived from an EMBL/GenBank/DDBJ whole genome shotgun (WGS) entry which is preliminary data.</text>
</comment>
<name>A0ABQ5BD33_9ASTR</name>
<evidence type="ECO:0000313" key="2">
    <source>
        <dbReference type="Proteomes" id="UP001151760"/>
    </source>
</evidence>
<proteinExistence type="predicted"/>
<organism evidence="1 2">
    <name type="scientific">Tanacetum coccineum</name>
    <dbReference type="NCBI Taxonomy" id="301880"/>
    <lineage>
        <taxon>Eukaryota</taxon>
        <taxon>Viridiplantae</taxon>
        <taxon>Streptophyta</taxon>
        <taxon>Embryophyta</taxon>
        <taxon>Tracheophyta</taxon>
        <taxon>Spermatophyta</taxon>
        <taxon>Magnoliopsida</taxon>
        <taxon>eudicotyledons</taxon>
        <taxon>Gunneridae</taxon>
        <taxon>Pentapetalae</taxon>
        <taxon>asterids</taxon>
        <taxon>campanulids</taxon>
        <taxon>Asterales</taxon>
        <taxon>Asteraceae</taxon>
        <taxon>Asteroideae</taxon>
        <taxon>Anthemideae</taxon>
        <taxon>Anthemidinae</taxon>
        <taxon>Tanacetum</taxon>
    </lineage>
</organism>
<reference evidence="1" key="1">
    <citation type="journal article" date="2022" name="Int. J. Mol. Sci.">
        <title>Draft Genome of Tanacetum Coccineum: Genomic Comparison of Closely Related Tanacetum-Family Plants.</title>
        <authorList>
            <person name="Yamashiro T."/>
            <person name="Shiraishi A."/>
            <person name="Nakayama K."/>
            <person name="Satake H."/>
        </authorList>
    </citation>
    <scope>NUCLEOTIDE SEQUENCE</scope>
</reference>
<keyword evidence="2" id="KW-1185">Reference proteome</keyword>
<sequence length="227" mass="26207">VFVEKEVADKEVIDEVQNVVKEVVEDINTAKLDIDSAQVSAAGEVTTASIATTVIIIDVDYQLAQRLQTEEQEELTIKEKAILFKELLEKRRKHYAAKTSEEKRNKPPTQAQQKKIMCTYLKNVEGKKLKDLKNKSFDTIQEMFDKAFKRVNTFVDFKTELVEGEEITQESVKKQKVDDNKKIAELKQLMKIIPDEEEIAIDAILLAVKSSRIVDWKIHKEEKKSYY</sequence>
<evidence type="ECO:0000313" key="1">
    <source>
        <dbReference type="EMBL" id="GJT11354.1"/>
    </source>
</evidence>
<reference evidence="1" key="2">
    <citation type="submission" date="2022-01" db="EMBL/GenBank/DDBJ databases">
        <authorList>
            <person name="Yamashiro T."/>
            <person name="Shiraishi A."/>
            <person name="Satake H."/>
            <person name="Nakayama K."/>
        </authorList>
    </citation>
    <scope>NUCLEOTIDE SEQUENCE</scope>
</reference>
<feature type="non-terminal residue" evidence="1">
    <location>
        <position position="1"/>
    </location>
</feature>
<protein>
    <submittedName>
        <fullName evidence="1">Uncharacterized protein</fullName>
    </submittedName>
</protein>
<accession>A0ABQ5BD33</accession>